<dbReference type="PANTHER" id="PTHR33491">
    <property type="entry name" value="OSJNBA0016N04.9 PROTEIN"/>
    <property type="match status" value="1"/>
</dbReference>
<feature type="domain" description="Wall-associated receptor kinase galacturonan-binding" evidence="5">
    <location>
        <begin position="45"/>
        <end position="100"/>
    </location>
</feature>
<evidence type="ECO:0000259" key="5">
    <source>
        <dbReference type="Pfam" id="PF13947"/>
    </source>
</evidence>
<dbReference type="CDD" id="cd00054">
    <property type="entry name" value="EGF_CA"/>
    <property type="match status" value="1"/>
</dbReference>
<dbReference type="Gene3D" id="2.10.25.10">
    <property type="entry name" value="Laminin"/>
    <property type="match status" value="1"/>
</dbReference>
<reference evidence="6" key="1">
    <citation type="journal article" date="2021" name="Front. Plant Sci.">
        <title>Chromosome-Scale Genome Assembly for Chinese Sour Jujube and Insights Into Its Genome Evolution and Domestication Signature.</title>
        <authorList>
            <person name="Shen L.-Y."/>
            <person name="Luo H."/>
            <person name="Wang X.-L."/>
            <person name="Wang X.-M."/>
            <person name="Qiu X.-J."/>
            <person name="Liu H."/>
            <person name="Zhou S.-S."/>
            <person name="Jia K.-H."/>
            <person name="Nie S."/>
            <person name="Bao Y.-T."/>
            <person name="Zhang R.-G."/>
            <person name="Yun Q.-Z."/>
            <person name="Chai Y.-H."/>
            <person name="Lu J.-Y."/>
            <person name="Li Y."/>
            <person name="Zhao S.-W."/>
            <person name="Mao J.-F."/>
            <person name="Jia S.-G."/>
            <person name="Mao Y.-M."/>
        </authorList>
    </citation>
    <scope>NUCLEOTIDE SEQUENCE</scope>
    <source>
        <strain evidence="6">AT0</strain>
        <tissue evidence="6">Leaf</tissue>
    </source>
</reference>
<keyword evidence="4" id="KW-0812">Transmembrane</keyword>
<evidence type="ECO:0000256" key="2">
    <source>
        <dbReference type="ARBA" id="ARBA00022729"/>
    </source>
</evidence>
<evidence type="ECO:0000313" key="6">
    <source>
        <dbReference type="EMBL" id="KAH7547588.1"/>
    </source>
</evidence>
<keyword evidence="4" id="KW-1133">Transmembrane helix</keyword>
<dbReference type="InterPro" id="IPR018097">
    <property type="entry name" value="EGF_Ca-bd_CS"/>
</dbReference>
<dbReference type="GO" id="GO:0030247">
    <property type="term" value="F:polysaccharide binding"/>
    <property type="evidence" value="ECO:0007669"/>
    <property type="project" value="InterPro"/>
</dbReference>
<sequence length="403" mass="44644">MTTICSLERMLIIIQQLVIIIMIFISAAAAAVAGQLDVVDPADECQRRCGDVEIPYPFGTTESCALGTKFHISCTTGDKPKMGDDLVVTNISIENHEISIESKISKVCYKDGLQILYHDSHMVPLFTISSSRNKFIVIGCDSYAYLYGNYTEGVFNYSTGCFSKCTDFDTVSASGSCSGIGCCQVDIPPRLQNAFVLASSFDNHTEIGLFNPCTYAFVVEQNQFRFSQDYLQNFPQERVPLVLDWAIDHDTCDRKPGDQNHNQKVPFCPCGENTDTHSMNDGSKSYYCLCKAGFSGNPYSSHGCQDINECQDSNPCSVLEDCDNQPGTYTCRPKDQLLVIKVTVAMELEGLRKTQKYPWVSAEVNMEETEYLLAESSNANDGSITASAYDSIRNHVEPDFSGR</sequence>
<organism evidence="6 7">
    <name type="scientific">Ziziphus jujuba var. spinosa</name>
    <dbReference type="NCBI Taxonomy" id="714518"/>
    <lineage>
        <taxon>Eukaryota</taxon>
        <taxon>Viridiplantae</taxon>
        <taxon>Streptophyta</taxon>
        <taxon>Embryophyta</taxon>
        <taxon>Tracheophyta</taxon>
        <taxon>Spermatophyta</taxon>
        <taxon>Magnoliopsida</taxon>
        <taxon>eudicotyledons</taxon>
        <taxon>Gunneridae</taxon>
        <taxon>Pentapetalae</taxon>
        <taxon>rosids</taxon>
        <taxon>fabids</taxon>
        <taxon>Rosales</taxon>
        <taxon>Rhamnaceae</taxon>
        <taxon>Paliureae</taxon>
        <taxon>Ziziphus</taxon>
    </lineage>
</organism>
<dbReference type="GO" id="GO:0016020">
    <property type="term" value="C:membrane"/>
    <property type="evidence" value="ECO:0007669"/>
    <property type="project" value="UniProtKB-SubCell"/>
</dbReference>
<keyword evidence="3" id="KW-1015">Disulfide bond</keyword>
<name>A0A978W6K4_ZIZJJ</name>
<evidence type="ECO:0000313" key="7">
    <source>
        <dbReference type="Proteomes" id="UP000813462"/>
    </source>
</evidence>
<dbReference type="Pfam" id="PF13947">
    <property type="entry name" value="GUB_WAK_bind"/>
    <property type="match status" value="1"/>
</dbReference>
<comment type="caution">
    <text evidence="6">The sequence shown here is derived from an EMBL/GenBank/DDBJ whole genome shotgun (WGS) entry which is preliminary data.</text>
</comment>
<dbReference type="Proteomes" id="UP000813462">
    <property type="component" value="Unassembled WGS sequence"/>
</dbReference>
<dbReference type="EMBL" id="JAEACU010000001">
    <property type="protein sequence ID" value="KAH7547588.1"/>
    <property type="molecule type" value="Genomic_DNA"/>
</dbReference>
<accession>A0A978W6K4</accession>
<evidence type="ECO:0000256" key="1">
    <source>
        <dbReference type="ARBA" id="ARBA00004167"/>
    </source>
</evidence>
<dbReference type="InterPro" id="IPR025287">
    <property type="entry name" value="WAK_GUB"/>
</dbReference>
<keyword evidence="2" id="KW-0732">Signal</keyword>
<proteinExistence type="predicted"/>
<gene>
    <name evidence="6" type="ORF">FEM48_Zijuj01G0325700</name>
</gene>
<keyword evidence="4" id="KW-0472">Membrane</keyword>
<dbReference type="AlphaFoldDB" id="A0A978W6K4"/>
<evidence type="ECO:0000256" key="4">
    <source>
        <dbReference type="SAM" id="Phobius"/>
    </source>
</evidence>
<feature type="transmembrane region" description="Helical" evidence="4">
    <location>
        <begin position="12"/>
        <end position="33"/>
    </location>
</feature>
<evidence type="ECO:0000256" key="3">
    <source>
        <dbReference type="ARBA" id="ARBA00023157"/>
    </source>
</evidence>
<comment type="subcellular location">
    <subcellularLocation>
        <location evidence="1">Membrane</location>
        <topology evidence="1">Single-pass membrane protein</topology>
    </subcellularLocation>
</comment>
<dbReference type="GO" id="GO:0005509">
    <property type="term" value="F:calcium ion binding"/>
    <property type="evidence" value="ECO:0007669"/>
    <property type="project" value="InterPro"/>
</dbReference>
<protein>
    <recommendedName>
        <fullName evidence="5">Wall-associated receptor kinase galacturonan-binding domain-containing protein</fullName>
    </recommendedName>
</protein>
<dbReference type="PROSITE" id="PS01187">
    <property type="entry name" value="EGF_CA"/>
    <property type="match status" value="1"/>
</dbReference>